<proteinExistence type="inferred from homology"/>
<dbReference type="PANTHER" id="PTHR30487">
    <property type="entry name" value="TYPE 4 PREPILIN-LIKE PROTEINS LEADER PEPTIDE-PROCESSING ENZYME"/>
    <property type="match status" value="1"/>
</dbReference>
<dbReference type="PANTHER" id="PTHR30487:SF0">
    <property type="entry name" value="PREPILIN LEADER PEPTIDASE_N-METHYLTRANSFERASE-RELATED"/>
    <property type="match status" value="1"/>
</dbReference>
<dbReference type="GO" id="GO:0006465">
    <property type="term" value="P:signal peptide processing"/>
    <property type="evidence" value="ECO:0007669"/>
    <property type="project" value="TreeGrafter"/>
</dbReference>
<comment type="similarity">
    <text evidence="1">Belongs to the peptidase A24 family.</text>
</comment>
<feature type="transmembrane region" description="Helical" evidence="2">
    <location>
        <begin position="27"/>
        <end position="45"/>
    </location>
</feature>
<evidence type="ECO:0000313" key="4">
    <source>
        <dbReference type="EMBL" id="GIO38200.1"/>
    </source>
</evidence>
<evidence type="ECO:0000256" key="2">
    <source>
        <dbReference type="SAM" id="Phobius"/>
    </source>
</evidence>
<dbReference type="Pfam" id="PF01478">
    <property type="entry name" value="Peptidase_A24"/>
    <property type="match status" value="1"/>
</dbReference>
<keyword evidence="2" id="KW-0812">Transmembrane</keyword>
<sequence>MNLPWEYIGCFIMLGAAFVTDIKTMKIPNWITISGLVTGIVAHLLQNGWSGGWFSLQGAGAGFGLMLLMYWCGAVGGGDVKLFAGIGAWTGTLLTLQILFYSVMAAGLIGLIVLLFRKEMFSRIRALFARIFSALMLRSIAPLRIAGKSQLRIPFMLAVLPGAILTASLY</sequence>
<comment type="caution">
    <text evidence="4">The sequence shown here is derived from an EMBL/GenBank/DDBJ whole genome shotgun (WGS) entry which is preliminary data.</text>
</comment>
<dbReference type="GO" id="GO:0005886">
    <property type="term" value="C:plasma membrane"/>
    <property type="evidence" value="ECO:0007669"/>
    <property type="project" value="TreeGrafter"/>
</dbReference>
<dbReference type="AlphaFoldDB" id="A0A920CG01"/>
<dbReference type="EMBL" id="BORR01000010">
    <property type="protein sequence ID" value="GIO38200.1"/>
    <property type="molecule type" value="Genomic_DNA"/>
</dbReference>
<feature type="transmembrane region" description="Helical" evidence="2">
    <location>
        <begin position="91"/>
        <end position="115"/>
    </location>
</feature>
<feature type="transmembrane region" description="Helical" evidence="2">
    <location>
        <begin position="52"/>
        <end position="71"/>
    </location>
</feature>
<evidence type="ECO:0000256" key="1">
    <source>
        <dbReference type="ARBA" id="ARBA00005801"/>
    </source>
</evidence>
<gene>
    <name evidence="4" type="ORF">J41TS12_30610</name>
</gene>
<accession>A0A920CG01</accession>
<keyword evidence="5" id="KW-1185">Reference proteome</keyword>
<dbReference type="RefSeq" id="WP_212940333.1">
    <property type="nucleotide sequence ID" value="NZ_BORR01000010.1"/>
</dbReference>
<dbReference type="Gene3D" id="1.20.120.1220">
    <property type="match status" value="1"/>
</dbReference>
<keyword evidence="2" id="KW-1133">Transmembrane helix</keyword>
<dbReference type="Proteomes" id="UP000681162">
    <property type="component" value="Unassembled WGS sequence"/>
</dbReference>
<dbReference type="InterPro" id="IPR050882">
    <property type="entry name" value="Prepilin_peptidase/N-MTase"/>
</dbReference>
<reference evidence="4 5" key="1">
    <citation type="submission" date="2021-03" db="EMBL/GenBank/DDBJ databases">
        <title>Antimicrobial resistance genes in bacteria isolated from Japanese honey, and their potential for conferring macrolide and lincosamide resistance in the American foulbrood pathogen Paenibacillus larvae.</title>
        <authorList>
            <person name="Okamoto M."/>
            <person name="Kumagai M."/>
            <person name="Kanamori H."/>
            <person name="Takamatsu D."/>
        </authorList>
    </citation>
    <scope>NUCLEOTIDE SEQUENCE [LARGE SCALE GENOMIC DNA]</scope>
    <source>
        <strain evidence="4 5">J41TS12</strain>
    </source>
</reference>
<evidence type="ECO:0000313" key="5">
    <source>
        <dbReference type="Proteomes" id="UP000681162"/>
    </source>
</evidence>
<organism evidence="4 5">
    <name type="scientific">Paenibacillus antibioticophila</name>
    <dbReference type="NCBI Taxonomy" id="1274374"/>
    <lineage>
        <taxon>Bacteria</taxon>
        <taxon>Bacillati</taxon>
        <taxon>Bacillota</taxon>
        <taxon>Bacilli</taxon>
        <taxon>Bacillales</taxon>
        <taxon>Paenibacillaceae</taxon>
        <taxon>Paenibacillus</taxon>
    </lineage>
</organism>
<dbReference type="InterPro" id="IPR000045">
    <property type="entry name" value="Prepilin_IV_endopep_pep"/>
</dbReference>
<keyword evidence="2" id="KW-0472">Membrane</keyword>
<protein>
    <recommendedName>
        <fullName evidence="3">Prepilin type IV endopeptidase peptidase domain-containing protein</fullName>
    </recommendedName>
</protein>
<name>A0A920CG01_9BACL</name>
<evidence type="ECO:0000259" key="3">
    <source>
        <dbReference type="Pfam" id="PF01478"/>
    </source>
</evidence>
<dbReference type="GO" id="GO:0004190">
    <property type="term" value="F:aspartic-type endopeptidase activity"/>
    <property type="evidence" value="ECO:0007669"/>
    <property type="project" value="InterPro"/>
</dbReference>
<feature type="domain" description="Prepilin type IV endopeptidase peptidase" evidence="3">
    <location>
        <begin position="10"/>
        <end position="111"/>
    </location>
</feature>